<proteinExistence type="predicted"/>
<feature type="domain" description="DUF6950" evidence="1">
    <location>
        <begin position="2"/>
        <end position="132"/>
    </location>
</feature>
<evidence type="ECO:0000313" key="3">
    <source>
        <dbReference type="Proteomes" id="UP001501706"/>
    </source>
</evidence>
<organism evidence="2 3">
    <name type="scientific">Pigmentiphaga daeguensis</name>
    <dbReference type="NCBI Taxonomy" id="414049"/>
    <lineage>
        <taxon>Bacteria</taxon>
        <taxon>Pseudomonadati</taxon>
        <taxon>Pseudomonadota</taxon>
        <taxon>Betaproteobacteria</taxon>
        <taxon>Burkholderiales</taxon>
        <taxon>Alcaligenaceae</taxon>
        <taxon>Pigmentiphaga</taxon>
    </lineage>
</organism>
<accession>A0ABN1BB17</accession>
<dbReference type="RefSeq" id="WP_343927169.1">
    <property type="nucleotide sequence ID" value="NZ_BAAAEN010000002.1"/>
</dbReference>
<dbReference type="EMBL" id="BAAAEN010000002">
    <property type="protein sequence ID" value="GAA0493780.1"/>
    <property type="molecule type" value="Genomic_DNA"/>
</dbReference>
<sequence>MKRYDDWVTRFNAFIKGRYGVPFSWGSQDCCVFAADGVLAITGHDFAQAYRGYSTAEEAAELLVDVGGCQALATRCLGEPIRWSLARRGDVVLHVVDGRESLGLCAGGVFVAPGPEGLVQFPMDRALMAWSV</sequence>
<comment type="caution">
    <text evidence="2">The sequence shown here is derived from an EMBL/GenBank/DDBJ whole genome shotgun (WGS) entry which is preliminary data.</text>
</comment>
<reference evidence="2 3" key="1">
    <citation type="journal article" date="2019" name="Int. J. Syst. Evol. Microbiol.">
        <title>The Global Catalogue of Microorganisms (GCM) 10K type strain sequencing project: providing services to taxonomists for standard genome sequencing and annotation.</title>
        <authorList>
            <consortium name="The Broad Institute Genomics Platform"/>
            <consortium name="The Broad Institute Genome Sequencing Center for Infectious Disease"/>
            <person name="Wu L."/>
            <person name="Ma J."/>
        </authorList>
    </citation>
    <scope>NUCLEOTIDE SEQUENCE [LARGE SCALE GENOMIC DNA]</scope>
    <source>
        <strain evidence="2 3">JCM 14330</strain>
    </source>
</reference>
<dbReference type="Pfam" id="PF22262">
    <property type="entry name" value="DUF6950"/>
    <property type="match status" value="1"/>
</dbReference>
<evidence type="ECO:0000259" key="1">
    <source>
        <dbReference type="Pfam" id="PF22262"/>
    </source>
</evidence>
<keyword evidence="3" id="KW-1185">Reference proteome</keyword>
<evidence type="ECO:0000313" key="2">
    <source>
        <dbReference type="EMBL" id="GAA0493780.1"/>
    </source>
</evidence>
<dbReference type="InterPro" id="IPR053802">
    <property type="entry name" value="DUF6950"/>
</dbReference>
<gene>
    <name evidence="2" type="ORF">GCM10009097_07080</name>
</gene>
<protein>
    <recommendedName>
        <fullName evidence="1">DUF6950 domain-containing protein</fullName>
    </recommendedName>
</protein>
<dbReference type="Proteomes" id="UP001501706">
    <property type="component" value="Unassembled WGS sequence"/>
</dbReference>
<name>A0ABN1BB17_9BURK</name>